<accession>A0A1B7MP05</accession>
<evidence type="ECO:0000313" key="2">
    <source>
        <dbReference type="Proteomes" id="UP000092154"/>
    </source>
</evidence>
<reference evidence="1 2" key="1">
    <citation type="submission" date="2016-06" db="EMBL/GenBank/DDBJ databases">
        <title>Comparative genomics of the ectomycorrhizal sister species Rhizopogon vinicolor and Rhizopogon vesiculosus (Basidiomycota: Boletales) reveals a divergence of the mating type B locus.</title>
        <authorList>
            <consortium name="DOE Joint Genome Institute"/>
            <person name="Mujic A.B."/>
            <person name="Kuo A."/>
            <person name="Tritt A."/>
            <person name="Lipzen A."/>
            <person name="Chen C."/>
            <person name="Johnson J."/>
            <person name="Sharma A."/>
            <person name="Barry K."/>
            <person name="Grigoriev I.V."/>
            <person name="Spatafora J.W."/>
        </authorList>
    </citation>
    <scope>NUCLEOTIDE SEQUENCE [LARGE SCALE GENOMIC DNA]</scope>
    <source>
        <strain evidence="1 2">AM-OR11-026</strain>
    </source>
</reference>
<sequence>MQDPEELDCVLKPSKFNGFNINYRVTHVKFPKALRPLLHISLNRDTNNTKLSTIAKETVLLLHRQRCRETSQNDTRTCRKAAFAYLQRTMRLQYPARPSYPHQ</sequence>
<name>A0A1B7MP05_9AGAM</name>
<dbReference type="Proteomes" id="UP000092154">
    <property type="component" value="Unassembled WGS sequence"/>
</dbReference>
<dbReference type="EMBL" id="KV448625">
    <property type="protein sequence ID" value="OAX34344.1"/>
    <property type="molecule type" value="Genomic_DNA"/>
</dbReference>
<gene>
    <name evidence="1" type="ORF">K503DRAFT_774659</name>
</gene>
<feature type="non-terminal residue" evidence="1">
    <location>
        <position position="103"/>
    </location>
</feature>
<evidence type="ECO:0000313" key="1">
    <source>
        <dbReference type="EMBL" id="OAX34344.1"/>
    </source>
</evidence>
<keyword evidence="2" id="KW-1185">Reference proteome</keyword>
<organism evidence="1 2">
    <name type="scientific">Rhizopogon vinicolor AM-OR11-026</name>
    <dbReference type="NCBI Taxonomy" id="1314800"/>
    <lineage>
        <taxon>Eukaryota</taxon>
        <taxon>Fungi</taxon>
        <taxon>Dikarya</taxon>
        <taxon>Basidiomycota</taxon>
        <taxon>Agaricomycotina</taxon>
        <taxon>Agaricomycetes</taxon>
        <taxon>Agaricomycetidae</taxon>
        <taxon>Boletales</taxon>
        <taxon>Suillineae</taxon>
        <taxon>Rhizopogonaceae</taxon>
        <taxon>Rhizopogon</taxon>
    </lineage>
</organism>
<proteinExistence type="predicted"/>
<dbReference type="InParanoid" id="A0A1B7MP05"/>
<protein>
    <submittedName>
        <fullName evidence="1">Uncharacterized protein</fullName>
    </submittedName>
</protein>
<dbReference type="AlphaFoldDB" id="A0A1B7MP05"/>